<keyword evidence="3" id="KW-1185">Reference proteome</keyword>
<reference evidence="2" key="1">
    <citation type="journal article" date="2019" name="bioRxiv">
        <title>The Genome of the Zebra Mussel, Dreissena polymorpha: A Resource for Invasive Species Research.</title>
        <authorList>
            <person name="McCartney M.A."/>
            <person name="Auch B."/>
            <person name="Kono T."/>
            <person name="Mallez S."/>
            <person name="Zhang Y."/>
            <person name="Obille A."/>
            <person name="Becker A."/>
            <person name="Abrahante J.E."/>
            <person name="Garbe J."/>
            <person name="Badalamenti J.P."/>
            <person name="Herman A."/>
            <person name="Mangelson H."/>
            <person name="Liachko I."/>
            <person name="Sullivan S."/>
            <person name="Sone E.D."/>
            <person name="Koren S."/>
            <person name="Silverstein K.A.T."/>
            <person name="Beckman K.B."/>
            <person name="Gohl D.M."/>
        </authorList>
    </citation>
    <scope>NUCLEOTIDE SEQUENCE</scope>
    <source>
        <strain evidence="2">Duluth1</strain>
        <tissue evidence="2">Whole animal</tissue>
    </source>
</reference>
<dbReference type="EMBL" id="JAIWYP010000015">
    <property type="protein sequence ID" value="KAH3702071.1"/>
    <property type="molecule type" value="Genomic_DNA"/>
</dbReference>
<evidence type="ECO:0000313" key="2">
    <source>
        <dbReference type="EMBL" id="KAH3702071.1"/>
    </source>
</evidence>
<reference evidence="2" key="2">
    <citation type="submission" date="2020-11" db="EMBL/GenBank/DDBJ databases">
        <authorList>
            <person name="McCartney M.A."/>
            <person name="Auch B."/>
            <person name="Kono T."/>
            <person name="Mallez S."/>
            <person name="Becker A."/>
            <person name="Gohl D.M."/>
            <person name="Silverstein K.A.T."/>
            <person name="Koren S."/>
            <person name="Bechman K.B."/>
            <person name="Herman A."/>
            <person name="Abrahante J.E."/>
            <person name="Garbe J."/>
        </authorList>
    </citation>
    <scope>NUCLEOTIDE SEQUENCE</scope>
    <source>
        <strain evidence="2">Duluth1</strain>
        <tissue evidence="2">Whole animal</tissue>
    </source>
</reference>
<organism evidence="2 3">
    <name type="scientific">Dreissena polymorpha</name>
    <name type="common">Zebra mussel</name>
    <name type="synonym">Mytilus polymorpha</name>
    <dbReference type="NCBI Taxonomy" id="45954"/>
    <lineage>
        <taxon>Eukaryota</taxon>
        <taxon>Metazoa</taxon>
        <taxon>Spiralia</taxon>
        <taxon>Lophotrochozoa</taxon>
        <taxon>Mollusca</taxon>
        <taxon>Bivalvia</taxon>
        <taxon>Autobranchia</taxon>
        <taxon>Heteroconchia</taxon>
        <taxon>Euheterodonta</taxon>
        <taxon>Imparidentia</taxon>
        <taxon>Neoheterodontei</taxon>
        <taxon>Myida</taxon>
        <taxon>Dreissenoidea</taxon>
        <taxon>Dreissenidae</taxon>
        <taxon>Dreissena</taxon>
    </lineage>
</organism>
<evidence type="ECO:0000256" key="1">
    <source>
        <dbReference type="SAM" id="MobiDB-lite"/>
    </source>
</evidence>
<dbReference type="Proteomes" id="UP000828390">
    <property type="component" value="Unassembled WGS sequence"/>
</dbReference>
<gene>
    <name evidence="2" type="ORF">DPMN_077072</name>
</gene>
<feature type="region of interest" description="Disordered" evidence="1">
    <location>
        <begin position="1"/>
        <end position="23"/>
    </location>
</feature>
<protein>
    <submittedName>
        <fullName evidence="2">Uncharacterized protein</fullName>
    </submittedName>
</protein>
<name>A0A9D3YP99_DREPO</name>
<comment type="caution">
    <text evidence="2">The sequence shown here is derived from an EMBL/GenBank/DDBJ whole genome shotgun (WGS) entry which is preliminary data.</text>
</comment>
<sequence length="64" mass="7687">MPGGLCYERKDIQGRGKRPRRQPVRHLHVQRWRGRVYIQDVRGATLRQHLYTEWSVLSCMQGRL</sequence>
<accession>A0A9D3YP99</accession>
<dbReference type="AlphaFoldDB" id="A0A9D3YP99"/>
<proteinExistence type="predicted"/>
<evidence type="ECO:0000313" key="3">
    <source>
        <dbReference type="Proteomes" id="UP000828390"/>
    </source>
</evidence>